<dbReference type="RefSeq" id="WP_090266647.1">
    <property type="nucleotide sequence ID" value="NZ_FOEP01000001.1"/>
</dbReference>
<keyword evidence="3 6" id="KW-0812">Transmembrane</keyword>
<dbReference type="PANTHER" id="PTHR43124">
    <property type="entry name" value="PURINE EFFLUX PUMP PBUE"/>
    <property type="match status" value="1"/>
</dbReference>
<feature type="transmembrane region" description="Helical" evidence="6">
    <location>
        <begin position="207"/>
        <end position="226"/>
    </location>
</feature>
<dbReference type="Gene3D" id="1.20.1250.20">
    <property type="entry name" value="MFS general substrate transporter like domains"/>
    <property type="match status" value="1"/>
</dbReference>
<comment type="subcellular location">
    <subcellularLocation>
        <location evidence="1">Cell membrane</location>
        <topology evidence="1">Multi-pass membrane protein</topology>
    </subcellularLocation>
</comment>
<feature type="transmembrane region" description="Helical" evidence="6">
    <location>
        <begin position="159"/>
        <end position="177"/>
    </location>
</feature>
<dbReference type="SUPFAM" id="SSF103473">
    <property type="entry name" value="MFS general substrate transporter"/>
    <property type="match status" value="1"/>
</dbReference>
<dbReference type="Proteomes" id="UP000198634">
    <property type="component" value="Unassembled WGS sequence"/>
</dbReference>
<evidence type="ECO:0000313" key="8">
    <source>
        <dbReference type="EMBL" id="SEP55304.1"/>
    </source>
</evidence>
<feature type="transmembrane region" description="Helical" evidence="6">
    <location>
        <begin position="268"/>
        <end position="287"/>
    </location>
</feature>
<sequence length="385" mass="39825">MPLLTRPVPLLTATIGVVGANSLVLPPIATIVAVDLGGDPGDILRAAAAYGAGTALSALLLAPRADLIGADKALRQAAFVLVLALVLSWIAPTAMLLIVAQALAGLGAGMALPAIYSLAAQVGPKGREKQTIGTVLTGWTISLVGGVALSAFLADLAGWRAVYALLGAMTLMIWVLLGRCDMQVTRIATTATSPLTGLRVPGITRGLLSNAMLMLGFYGAYSFMGAHVVERIGLTTSAAGVVTLFYGSGFGIAAFLDKYLDRLPARRATVVGFAGLTVVYVTMGLAAASYATLLAVAFCWGIFQHFALNTVVGRLTALEPTQRGAIMGLNSAVTYLCVMGGSLFFRLPYEAGGLRACVAYSALFAIIATIESLWPEKIRTFPSAG</sequence>
<dbReference type="PANTHER" id="PTHR43124:SF3">
    <property type="entry name" value="CHLORAMPHENICOL EFFLUX PUMP RV0191"/>
    <property type="match status" value="1"/>
</dbReference>
<evidence type="ECO:0000256" key="3">
    <source>
        <dbReference type="ARBA" id="ARBA00022692"/>
    </source>
</evidence>
<evidence type="ECO:0000259" key="7">
    <source>
        <dbReference type="PROSITE" id="PS50850"/>
    </source>
</evidence>
<gene>
    <name evidence="8" type="ORF">SAMN04488092_10181</name>
</gene>
<dbReference type="Pfam" id="PF07690">
    <property type="entry name" value="MFS_1"/>
    <property type="match status" value="1"/>
</dbReference>
<evidence type="ECO:0000256" key="5">
    <source>
        <dbReference type="ARBA" id="ARBA00023136"/>
    </source>
</evidence>
<evidence type="ECO:0000256" key="2">
    <source>
        <dbReference type="ARBA" id="ARBA00022475"/>
    </source>
</evidence>
<evidence type="ECO:0000256" key="4">
    <source>
        <dbReference type="ARBA" id="ARBA00022989"/>
    </source>
</evidence>
<dbReference type="EMBL" id="FOEP01000001">
    <property type="protein sequence ID" value="SEP55304.1"/>
    <property type="molecule type" value="Genomic_DNA"/>
</dbReference>
<feature type="transmembrane region" description="Helical" evidence="6">
    <location>
        <begin position="131"/>
        <end position="153"/>
    </location>
</feature>
<dbReference type="AlphaFoldDB" id="A0A1H8YSU9"/>
<reference evidence="8 9" key="1">
    <citation type="submission" date="2016-10" db="EMBL/GenBank/DDBJ databases">
        <authorList>
            <person name="de Groot N.N."/>
        </authorList>
    </citation>
    <scope>NUCLEOTIDE SEQUENCE [LARGE SCALE GENOMIC DNA]</scope>
    <source>
        <strain evidence="8 9">DSM 22007</strain>
    </source>
</reference>
<evidence type="ECO:0000256" key="1">
    <source>
        <dbReference type="ARBA" id="ARBA00004651"/>
    </source>
</evidence>
<feature type="transmembrane region" description="Helical" evidence="6">
    <location>
        <begin position="73"/>
        <end position="91"/>
    </location>
</feature>
<dbReference type="InterPro" id="IPR020846">
    <property type="entry name" value="MFS_dom"/>
</dbReference>
<feature type="transmembrane region" description="Helical" evidence="6">
    <location>
        <begin position="97"/>
        <end position="119"/>
    </location>
</feature>
<dbReference type="InterPro" id="IPR036259">
    <property type="entry name" value="MFS_trans_sf"/>
</dbReference>
<protein>
    <submittedName>
        <fullName evidence="8">Predicted arabinose efflux permease, MFS family</fullName>
    </submittedName>
</protein>
<feature type="domain" description="Major facilitator superfamily (MFS) profile" evidence="7">
    <location>
        <begin position="1"/>
        <end position="379"/>
    </location>
</feature>
<keyword evidence="4 6" id="KW-1133">Transmembrane helix</keyword>
<keyword evidence="2" id="KW-1003">Cell membrane</keyword>
<dbReference type="GO" id="GO:0005886">
    <property type="term" value="C:plasma membrane"/>
    <property type="evidence" value="ECO:0007669"/>
    <property type="project" value="UniProtKB-SubCell"/>
</dbReference>
<organism evidence="8 9">
    <name type="scientific">Thalassovita taeanensis</name>
    <dbReference type="NCBI Taxonomy" id="657014"/>
    <lineage>
        <taxon>Bacteria</taxon>
        <taxon>Pseudomonadati</taxon>
        <taxon>Pseudomonadota</taxon>
        <taxon>Alphaproteobacteria</taxon>
        <taxon>Rhodobacterales</taxon>
        <taxon>Roseobacteraceae</taxon>
        <taxon>Thalassovita</taxon>
    </lineage>
</organism>
<accession>A0A1H8YSU9</accession>
<dbReference type="InterPro" id="IPR050189">
    <property type="entry name" value="MFS_Efflux_Transporters"/>
</dbReference>
<evidence type="ECO:0000256" key="6">
    <source>
        <dbReference type="SAM" id="Phobius"/>
    </source>
</evidence>
<feature type="transmembrane region" description="Helical" evidence="6">
    <location>
        <begin position="353"/>
        <end position="374"/>
    </location>
</feature>
<evidence type="ECO:0000313" key="9">
    <source>
        <dbReference type="Proteomes" id="UP000198634"/>
    </source>
</evidence>
<feature type="transmembrane region" description="Helical" evidence="6">
    <location>
        <begin position="232"/>
        <end position="256"/>
    </location>
</feature>
<dbReference type="GO" id="GO:0022857">
    <property type="term" value="F:transmembrane transporter activity"/>
    <property type="evidence" value="ECO:0007669"/>
    <property type="project" value="InterPro"/>
</dbReference>
<dbReference type="OrthoDB" id="8667309at2"/>
<feature type="transmembrane region" description="Helical" evidence="6">
    <location>
        <begin position="43"/>
        <end position="61"/>
    </location>
</feature>
<proteinExistence type="predicted"/>
<dbReference type="PROSITE" id="PS50850">
    <property type="entry name" value="MFS"/>
    <property type="match status" value="1"/>
</dbReference>
<dbReference type="InterPro" id="IPR011701">
    <property type="entry name" value="MFS"/>
</dbReference>
<keyword evidence="5 6" id="KW-0472">Membrane</keyword>
<keyword evidence="9" id="KW-1185">Reference proteome</keyword>
<dbReference type="STRING" id="657014.SAMN04488092_10181"/>
<name>A0A1H8YSU9_9RHOB</name>
<feature type="transmembrane region" description="Helical" evidence="6">
    <location>
        <begin position="324"/>
        <end position="347"/>
    </location>
</feature>